<evidence type="ECO:0000256" key="3">
    <source>
        <dbReference type="ARBA" id="ARBA00006221"/>
    </source>
</evidence>
<dbReference type="InterPro" id="IPR029057">
    <property type="entry name" value="PRTase-like"/>
</dbReference>
<dbReference type="NCBIfam" id="NF001273">
    <property type="entry name" value="PRK00230.1"/>
    <property type="match status" value="1"/>
</dbReference>
<comment type="similarity">
    <text evidence="4">In the C-terminal section; belongs to the OMP decarboxylase family.</text>
</comment>
<dbReference type="InterPro" id="IPR001754">
    <property type="entry name" value="OMPdeCOase_dom"/>
</dbReference>
<dbReference type="NCBIfam" id="TIGR01740">
    <property type="entry name" value="pyrF"/>
    <property type="match status" value="1"/>
</dbReference>
<keyword evidence="7 13" id="KW-0210">Decarboxylase</keyword>
<evidence type="ECO:0000256" key="6">
    <source>
        <dbReference type="ARBA" id="ARBA00021923"/>
    </source>
</evidence>
<dbReference type="Proteomes" id="UP000230706">
    <property type="component" value="Unassembled WGS sequence"/>
</dbReference>
<reference evidence="16" key="1">
    <citation type="submission" date="2017-09" db="EMBL/GenBank/DDBJ databases">
        <title>Depth-based differentiation of microbial function through sediment-hosted aquifers and enrichment of novel symbionts in the deep terrestrial subsurface.</title>
        <authorList>
            <person name="Probst A.J."/>
            <person name="Ladd B."/>
            <person name="Jarett J.K."/>
            <person name="Geller-Mcgrath D.E."/>
            <person name="Sieber C.M.K."/>
            <person name="Emerson J.B."/>
            <person name="Anantharaman K."/>
            <person name="Thomas B.C."/>
            <person name="Malmstrom R."/>
            <person name="Stieglmeier M."/>
            <person name="Klingl A."/>
            <person name="Woyke T."/>
            <person name="Ryan C.M."/>
            <person name="Banfield J.F."/>
        </authorList>
    </citation>
    <scope>NUCLEOTIDE SEQUENCE [LARGE SCALE GENOMIC DNA]</scope>
</reference>
<dbReference type="InterPro" id="IPR018089">
    <property type="entry name" value="OMPdecase_AS"/>
</dbReference>
<feature type="active site" description="For OMPdecase activity" evidence="11">
    <location>
        <position position="263"/>
    </location>
</feature>
<dbReference type="GO" id="GO:0044205">
    <property type="term" value="P:'de novo' UMP biosynthetic process"/>
    <property type="evidence" value="ECO:0007669"/>
    <property type="project" value="UniProtKB-UniPathway"/>
</dbReference>
<feature type="active site" description="For OMPdecase activity" evidence="11">
    <location>
        <position position="268"/>
    </location>
</feature>
<feature type="binding site" evidence="12">
    <location>
        <position position="408"/>
    </location>
    <ligand>
        <name>substrate</name>
    </ligand>
</feature>
<dbReference type="SUPFAM" id="SSF53271">
    <property type="entry name" value="PRTase-like"/>
    <property type="match status" value="1"/>
</dbReference>
<feature type="domain" description="Orotidine 5'-phosphate decarboxylase" evidence="14">
    <location>
        <begin position="210"/>
        <end position="424"/>
    </location>
</feature>
<dbReference type="UniPathway" id="UPA00070">
    <property type="reaction ID" value="UER00120"/>
</dbReference>
<dbReference type="Gene3D" id="3.20.20.70">
    <property type="entry name" value="Aldolase class I"/>
    <property type="match status" value="1"/>
</dbReference>
<sequence length="433" mass="48540">MFGKQHWLCDFEQTALCEGLLRFELVKFSNERDLPLKKGGLTDIYVDLRDARSNPDAIAFITRRFAGPLSSLRADRFIEVPDAVTCFAGPLCVQNGTPYITIREQEKEGRVTKGKTMGKYKYGERAVIIDDVITDGASKILPYQVALECGLEVPMLLVLVDREQGWEKTFREHDVNLMVWSGMTLHRLRRHLIETGIMLRCDSKVEEKNPLIIALDGMPWNHVLPIVDELRTTGTILKVNDLLFKEGFKLIRELSVYGRVMADLKLHDIPNTVANTCVELAQYEPWAVTVHSSGSKEMMEAAVNALRATSTKVLAVTVFTSFNEETCKEVYHRKPWDQVKTLAKIAYEAGAHGLVCSPEEVEGLRKLYPNMLLVTPGIRSEGVAHGDQARVATPRGAMERGANHLVMGRQILKSPSPVAEVNRVLREELGVSL</sequence>
<evidence type="ECO:0000256" key="5">
    <source>
        <dbReference type="ARBA" id="ARBA00012321"/>
    </source>
</evidence>
<comment type="similarity">
    <text evidence="13">Belongs to the OMP decarboxylase family.</text>
</comment>
<evidence type="ECO:0000256" key="12">
    <source>
        <dbReference type="PIRSR" id="PIRSR614732-2"/>
    </source>
</evidence>
<evidence type="ECO:0000313" key="16">
    <source>
        <dbReference type="Proteomes" id="UP000230706"/>
    </source>
</evidence>
<comment type="pathway">
    <text evidence="2 13">Pyrimidine metabolism; UMP biosynthesis via de novo pathway; UMP from orotate: step 2/2.</text>
</comment>
<dbReference type="Pfam" id="PF00215">
    <property type="entry name" value="OMPdecase"/>
    <property type="match status" value="1"/>
</dbReference>
<dbReference type="SMART" id="SM00934">
    <property type="entry name" value="OMPdecase"/>
    <property type="match status" value="1"/>
</dbReference>
<dbReference type="InterPro" id="IPR013785">
    <property type="entry name" value="Aldolase_TIM"/>
</dbReference>
<name>A0A2H0UJF4_9BACT</name>
<keyword evidence="8 13" id="KW-0665">Pyrimidine biosynthesis</keyword>
<dbReference type="CDD" id="cd06223">
    <property type="entry name" value="PRTases_typeI"/>
    <property type="match status" value="1"/>
</dbReference>
<dbReference type="CDD" id="cd04725">
    <property type="entry name" value="OMP_decarboxylase_like"/>
    <property type="match status" value="1"/>
</dbReference>
<dbReference type="EMBL" id="PFBF01000005">
    <property type="protein sequence ID" value="PIR86521.1"/>
    <property type="molecule type" value="Genomic_DNA"/>
</dbReference>
<comment type="function">
    <text evidence="1">Catalyzes the decarboxylation of orotidine 5'-monophosphate (OMP) to uridine 5'-monophosphate (UMP).</text>
</comment>
<feature type="active site" description="For OMPdecase activity" evidence="11">
    <location>
        <position position="265"/>
    </location>
</feature>
<accession>A0A2H0UJF4</accession>
<dbReference type="AlphaFoldDB" id="A0A2H0UJF4"/>
<dbReference type="EC" id="4.1.1.23" evidence="5 13"/>
<evidence type="ECO:0000256" key="13">
    <source>
        <dbReference type="RuleBase" id="RU000512"/>
    </source>
</evidence>
<feature type="binding site" evidence="12">
    <location>
        <position position="320"/>
    </location>
    <ligand>
        <name>substrate</name>
    </ligand>
</feature>
<proteinExistence type="inferred from homology"/>
<evidence type="ECO:0000256" key="10">
    <source>
        <dbReference type="ARBA" id="ARBA00049157"/>
    </source>
</evidence>
<dbReference type="GO" id="GO:0004590">
    <property type="term" value="F:orotidine-5'-phosphate decarboxylase activity"/>
    <property type="evidence" value="ECO:0007669"/>
    <property type="project" value="UniProtKB-EC"/>
</dbReference>
<dbReference type="GO" id="GO:0005829">
    <property type="term" value="C:cytosol"/>
    <property type="evidence" value="ECO:0007669"/>
    <property type="project" value="TreeGrafter"/>
</dbReference>
<comment type="catalytic activity">
    <reaction evidence="10 13">
        <text>orotidine 5'-phosphate + H(+) = UMP + CO2</text>
        <dbReference type="Rhea" id="RHEA:11596"/>
        <dbReference type="ChEBI" id="CHEBI:15378"/>
        <dbReference type="ChEBI" id="CHEBI:16526"/>
        <dbReference type="ChEBI" id="CHEBI:57538"/>
        <dbReference type="ChEBI" id="CHEBI:57865"/>
        <dbReference type="EC" id="4.1.1.23"/>
    </reaction>
</comment>
<dbReference type="InterPro" id="IPR000836">
    <property type="entry name" value="PRTase_dom"/>
</dbReference>
<keyword evidence="9 13" id="KW-0456">Lyase</keyword>
<dbReference type="PANTHER" id="PTHR32119:SF2">
    <property type="entry name" value="OROTIDINE 5'-PHOSPHATE DECARBOXYLASE"/>
    <property type="match status" value="1"/>
</dbReference>
<comment type="similarity">
    <text evidence="3">In the N-terminal section; belongs to the purine/pyrimidine phosphoribosyltransferase family.</text>
</comment>
<dbReference type="SUPFAM" id="SSF51366">
    <property type="entry name" value="Ribulose-phoshate binding barrel"/>
    <property type="match status" value="1"/>
</dbReference>
<comment type="caution">
    <text evidence="15">The sequence shown here is derived from an EMBL/GenBank/DDBJ whole genome shotgun (WGS) entry which is preliminary data.</text>
</comment>
<evidence type="ECO:0000256" key="11">
    <source>
        <dbReference type="PIRSR" id="PIRSR614732-1"/>
    </source>
</evidence>
<dbReference type="Gene3D" id="3.40.50.2020">
    <property type="match status" value="1"/>
</dbReference>
<dbReference type="PANTHER" id="PTHR32119">
    <property type="entry name" value="OROTIDINE 5'-PHOSPHATE DECARBOXYLASE"/>
    <property type="match status" value="1"/>
</dbReference>
<organism evidence="15 16">
    <name type="scientific">Candidatus Kaiserbacteria bacterium CG10_big_fil_rev_8_21_14_0_10_43_70</name>
    <dbReference type="NCBI Taxonomy" id="1974605"/>
    <lineage>
        <taxon>Bacteria</taxon>
        <taxon>Candidatus Kaiseribacteriota</taxon>
    </lineage>
</organism>
<feature type="binding site" evidence="12">
    <location>
        <position position="379"/>
    </location>
    <ligand>
        <name>substrate</name>
    </ligand>
</feature>
<dbReference type="GO" id="GO:0006207">
    <property type="term" value="P:'de novo' pyrimidine nucleobase biosynthetic process"/>
    <property type="evidence" value="ECO:0007669"/>
    <property type="project" value="InterPro"/>
</dbReference>
<feature type="binding site" evidence="12">
    <location>
        <position position="216"/>
    </location>
    <ligand>
        <name>substrate</name>
    </ligand>
</feature>
<gene>
    <name evidence="15" type="ORF">COU13_00395</name>
</gene>
<dbReference type="InterPro" id="IPR011060">
    <property type="entry name" value="RibuloseP-bd_barrel"/>
</dbReference>
<evidence type="ECO:0000256" key="2">
    <source>
        <dbReference type="ARBA" id="ARBA00004861"/>
    </source>
</evidence>
<evidence type="ECO:0000259" key="14">
    <source>
        <dbReference type="SMART" id="SM00934"/>
    </source>
</evidence>
<evidence type="ECO:0000256" key="7">
    <source>
        <dbReference type="ARBA" id="ARBA00022793"/>
    </source>
</evidence>
<dbReference type="InterPro" id="IPR014732">
    <property type="entry name" value="OMPdecase"/>
</dbReference>
<evidence type="ECO:0000256" key="9">
    <source>
        <dbReference type="ARBA" id="ARBA00023239"/>
    </source>
</evidence>
<evidence type="ECO:0000256" key="1">
    <source>
        <dbReference type="ARBA" id="ARBA00002356"/>
    </source>
</evidence>
<evidence type="ECO:0000313" key="15">
    <source>
        <dbReference type="EMBL" id="PIR86521.1"/>
    </source>
</evidence>
<protein>
    <recommendedName>
        <fullName evidence="6 13">Orotidine 5'-phosphate decarboxylase</fullName>
        <ecNumber evidence="5 13">4.1.1.23</ecNumber>
    </recommendedName>
</protein>
<feature type="binding site" evidence="12">
    <location>
        <position position="388"/>
    </location>
    <ligand>
        <name>substrate</name>
    </ligand>
</feature>
<evidence type="ECO:0000256" key="4">
    <source>
        <dbReference type="ARBA" id="ARBA00009769"/>
    </source>
</evidence>
<feature type="binding site" evidence="12">
    <location>
        <position position="238"/>
    </location>
    <ligand>
        <name>substrate</name>
    </ligand>
</feature>
<feature type="binding site" evidence="12">
    <location>
        <position position="409"/>
    </location>
    <ligand>
        <name>substrate</name>
    </ligand>
</feature>
<dbReference type="PROSITE" id="PS00156">
    <property type="entry name" value="OMPDECASE"/>
    <property type="match status" value="1"/>
</dbReference>
<evidence type="ECO:0000256" key="8">
    <source>
        <dbReference type="ARBA" id="ARBA00022975"/>
    </source>
</evidence>